<gene>
    <name evidence="10" type="ORF">CJD36_002875</name>
</gene>
<keyword evidence="8" id="KW-0961">Cell wall biogenesis/degradation</keyword>
<comment type="function">
    <text evidence="9">Catalyzes hydrolysis of the D-alanyl-D-alanine dipeptide.</text>
</comment>
<keyword evidence="6 9" id="KW-0224">Dipeptidase</keyword>
<name>A0A2S7T1M7_9BACT</name>
<dbReference type="AlphaFoldDB" id="A0A2S7T1M7"/>
<dbReference type="GO" id="GO:0008270">
    <property type="term" value="F:zinc ion binding"/>
    <property type="evidence" value="ECO:0007669"/>
    <property type="project" value="UniProtKB-UniRule"/>
</dbReference>
<dbReference type="Proteomes" id="UP000239872">
    <property type="component" value="Unassembled WGS sequence"/>
</dbReference>
<comment type="caution">
    <text evidence="10">The sequence shown here is derived from an EMBL/GenBank/DDBJ whole genome shotgun (WGS) entry which is preliminary data.</text>
</comment>
<comment type="cofactor">
    <cofactor evidence="9">
        <name>Zn(2+)</name>
        <dbReference type="ChEBI" id="CHEBI:29105"/>
    </cofactor>
    <text evidence="9">Binds 1 zinc ion per subunit.</text>
</comment>
<evidence type="ECO:0000256" key="9">
    <source>
        <dbReference type="HAMAP-Rule" id="MF_01924"/>
    </source>
</evidence>
<sequence length="236" mass="26923">MRMVSDHQINTQMKAILVPLVFLLSLTTHAQQKTIIRTKTELLASLKNNPNKTLINLSTYIPGITLDIRYATTNNFTHQILYTNPIPYLRKPAADALKKVQAALNKRGLRLIIYDAYRPLSVTQKIWDHVHDSRYAANPTNGSGHNRGLSVDVSIISIMGKENTGLNMGTDFDNFTDTAAHTFKKLDQQVLINRKRLKATMEKHGFKSLNTEWWHYSWPNNGGYELIDISFEEINN</sequence>
<dbReference type="HAMAP" id="MF_01924">
    <property type="entry name" value="A_A_dipeptidase"/>
    <property type="match status" value="1"/>
</dbReference>
<evidence type="ECO:0000256" key="4">
    <source>
        <dbReference type="ARBA" id="ARBA00022801"/>
    </source>
</evidence>
<feature type="active site" description="Proton donor/acceptor" evidence="9">
    <location>
        <position position="212"/>
    </location>
</feature>
<feature type="site" description="Transition state stabilizer" evidence="9">
    <location>
        <position position="118"/>
    </location>
</feature>
<keyword evidence="11" id="KW-1185">Reference proteome</keyword>
<reference evidence="10 11" key="1">
    <citation type="submission" date="2018-01" db="EMBL/GenBank/DDBJ databases">
        <title>A novel member of the phylum Bacteroidetes isolated from glacier ice.</title>
        <authorList>
            <person name="Liu Q."/>
            <person name="Xin Y.-H."/>
        </authorList>
    </citation>
    <scope>NUCLEOTIDE SEQUENCE [LARGE SCALE GENOMIC DNA]</scope>
    <source>
        <strain evidence="10 11">RB1R16</strain>
    </source>
</reference>
<dbReference type="Gene3D" id="3.30.1380.10">
    <property type="match status" value="1"/>
</dbReference>
<dbReference type="SUPFAM" id="SSF55166">
    <property type="entry name" value="Hedgehog/DD-peptidase"/>
    <property type="match status" value="1"/>
</dbReference>
<evidence type="ECO:0000313" key="11">
    <source>
        <dbReference type="Proteomes" id="UP000239872"/>
    </source>
</evidence>
<dbReference type="PANTHER" id="PTHR43126">
    <property type="entry name" value="D-ALANYL-D-ALANINE DIPEPTIDASE"/>
    <property type="match status" value="1"/>
</dbReference>
<dbReference type="GO" id="GO:0071555">
    <property type="term" value="P:cell wall organization"/>
    <property type="evidence" value="ECO:0007669"/>
    <property type="project" value="UniProtKB-KW"/>
</dbReference>
<dbReference type="GO" id="GO:0160237">
    <property type="term" value="F:D-Ala-D-Ala dipeptidase activity"/>
    <property type="evidence" value="ECO:0007669"/>
    <property type="project" value="UniProtKB-EC"/>
</dbReference>
<evidence type="ECO:0000256" key="1">
    <source>
        <dbReference type="ARBA" id="ARBA00001362"/>
    </source>
</evidence>
<keyword evidence="2 9" id="KW-0645">Protease</keyword>
<keyword evidence="7 9" id="KW-0482">Metalloprotease</keyword>
<keyword evidence="3 9" id="KW-0479">Metal-binding</keyword>
<protein>
    <recommendedName>
        <fullName evidence="9">D-alanyl-D-alanine dipeptidase</fullName>
        <shortName evidence="9">D-Ala-D-Ala dipeptidase</shortName>
        <ecNumber evidence="9">3.4.13.22</ecNumber>
    </recommendedName>
</protein>
<organism evidence="10 11">
    <name type="scientific">Flavipsychrobacter stenotrophus</name>
    <dbReference type="NCBI Taxonomy" id="2077091"/>
    <lineage>
        <taxon>Bacteria</taxon>
        <taxon>Pseudomonadati</taxon>
        <taxon>Bacteroidota</taxon>
        <taxon>Chitinophagia</taxon>
        <taxon>Chitinophagales</taxon>
        <taxon>Chitinophagaceae</taxon>
        <taxon>Flavipsychrobacter</taxon>
    </lineage>
</organism>
<dbReference type="GO" id="GO:0006508">
    <property type="term" value="P:proteolysis"/>
    <property type="evidence" value="ECO:0007669"/>
    <property type="project" value="UniProtKB-KW"/>
</dbReference>
<accession>A0A2S7T1M7</accession>
<dbReference type="EMBL" id="PPSL01000001">
    <property type="protein sequence ID" value="PQJ12705.1"/>
    <property type="molecule type" value="Genomic_DNA"/>
</dbReference>
<evidence type="ECO:0000256" key="3">
    <source>
        <dbReference type="ARBA" id="ARBA00022723"/>
    </source>
</evidence>
<dbReference type="InterPro" id="IPR009045">
    <property type="entry name" value="Zn_M74/Hedgehog-like"/>
</dbReference>
<keyword evidence="4 9" id="KW-0378">Hydrolase</keyword>
<evidence type="ECO:0000313" key="10">
    <source>
        <dbReference type="EMBL" id="PQJ12705.1"/>
    </source>
</evidence>
<comment type="similarity">
    <text evidence="9">Belongs to the peptidase M15D family.</text>
</comment>
<dbReference type="Pfam" id="PF01427">
    <property type="entry name" value="Peptidase_M15"/>
    <property type="match status" value="1"/>
</dbReference>
<dbReference type="EC" id="3.4.13.22" evidence="9"/>
<dbReference type="GO" id="GO:0008237">
    <property type="term" value="F:metallopeptidase activity"/>
    <property type="evidence" value="ECO:0007669"/>
    <property type="project" value="UniProtKB-KW"/>
</dbReference>
<feature type="binding site" evidence="9">
    <location>
        <position position="152"/>
    </location>
    <ligand>
        <name>Zn(2+)</name>
        <dbReference type="ChEBI" id="CHEBI:29105"/>
        <note>catalytic</note>
    </ligand>
</feature>
<dbReference type="CDD" id="cd14840">
    <property type="entry name" value="D-Ala-D-Ala_dipeptidase_Aad"/>
    <property type="match status" value="1"/>
</dbReference>
<comment type="catalytic activity">
    <reaction evidence="1 9">
        <text>D-alanyl-D-alanine + H2O = 2 D-alanine</text>
        <dbReference type="Rhea" id="RHEA:20661"/>
        <dbReference type="ChEBI" id="CHEBI:15377"/>
        <dbReference type="ChEBI" id="CHEBI:57416"/>
        <dbReference type="ChEBI" id="CHEBI:57822"/>
        <dbReference type="EC" id="3.4.13.22"/>
    </reaction>
</comment>
<evidence type="ECO:0000256" key="2">
    <source>
        <dbReference type="ARBA" id="ARBA00022670"/>
    </source>
</evidence>
<feature type="binding site" evidence="9">
    <location>
        <position position="145"/>
    </location>
    <ligand>
        <name>Zn(2+)</name>
        <dbReference type="ChEBI" id="CHEBI:29105"/>
        <note>catalytic</note>
    </ligand>
</feature>
<feature type="binding site" evidence="9">
    <location>
        <position position="215"/>
    </location>
    <ligand>
        <name>Zn(2+)</name>
        <dbReference type="ChEBI" id="CHEBI:29105"/>
        <note>catalytic</note>
    </ligand>
</feature>
<proteinExistence type="inferred from homology"/>
<evidence type="ECO:0000256" key="6">
    <source>
        <dbReference type="ARBA" id="ARBA00022997"/>
    </source>
</evidence>
<evidence type="ECO:0000256" key="5">
    <source>
        <dbReference type="ARBA" id="ARBA00022833"/>
    </source>
</evidence>
<evidence type="ECO:0000256" key="7">
    <source>
        <dbReference type="ARBA" id="ARBA00023049"/>
    </source>
</evidence>
<dbReference type="InterPro" id="IPR000755">
    <property type="entry name" value="A_A_dipeptidase"/>
</dbReference>
<evidence type="ECO:0000256" key="8">
    <source>
        <dbReference type="ARBA" id="ARBA00023316"/>
    </source>
</evidence>
<keyword evidence="5 9" id="KW-0862">Zinc</keyword>
<dbReference type="PANTHER" id="PTHR43126:SF1">
    <property type="entry name" value="D-ALANYL-D-ALANINE DIPEPTIDASE"/>
    <property type="match status" value="1"/>
</dbReference>